<comment type="caution">
    <text evidence="2">The sequence shown here is derived from an EMBL/GenBank/DDBJ whole genome shotgun (WGS) entry which is preliminary data.</text>
</comment>
<dbReference type="InterPro" id="IPR007403">
    <property type="entry name" value="DUF456"/>
</dbReference>
<feature type="transmembrane region" description="Helical" evidence="1">
    <location>
        <begin position="86"/>
        <end position="113"/>
    </location>
</feature>
<evidence type="ECO:0000256" key="1">
    <source>
        <dbReference type="SAM" id="Phobius"/>
    </source>
</evidence>
<keyword evidence="3" id="KW-1185">Reference proteome</keyword>
<dbReference type="Proteomes" id="UP001139179">
    <property type="component" value="Unassembled WGS sequence"/>
</dbReference>
<feature type="transmembrane region" description="Helical" evidence="1">
    <location>
        <begin position="7"/>
        <end position="37"/>
    </location>
</feature>
<dbReference type="RefSeq" id="WP_251223017.1">
    <property type="nucleotide sequence ID" value="NZ_JAMBOL010000006.1"/>
</dbReference>
<keyword evidence="1" id="KW-0812">Transmembrane</keyword>
<dbReference type="EMBL" id="JAMBOL010000006">
    <property type="protein sequence ID" value="MCM3714223.1"/>
    <property type="molecule type" value="Genomic_DNA"/>
</dbReference>
<proteinExistence type="predicted"/>
<accession>A0A9X2DS59</accession>
<protein>
    <submittedName>
        <fullName evidence="2">DUF456 family protein</fullName>
    </submittedName>
</protein>
<dbReference type="PANTHER" id="PTHR39165">
    <property type="entry name" value="IG HYPOTHETICAL 17883"/>
    <property type="match status" value="1"/>
</dbReference>
<gene>
    <name evidence="2" type="ORF">M3202_09005</name>
</gene>
<dbReference type="AlphaFoldDB" id="A0A9X2DS59"/>
<dbReference type="PANTHER" id="PTHR39165:SF1">
    <property type="entry name" value="DUF456 DOMAIN-CONTAINING PROTEIN"/>
    <property type="match status" value="1"/>
</dbReference>
<name>A0A9X2DS59_9BACI</name>
<reference evidence="2" key="1">
    <citation type="submission" date="2022-05" db="EMBL/GenBank/DDBJ databases">
        <title>Comparative Genomics of Spacecraft Associated Microbes.</title>
        <authorList>
            <person name="Tran M.T."/>
            <person name="Wright A."/>
            <person name="Seuylemezian A."/>
            <person name="Eisen J."/>
            <person name="Coil D."/>
        </authorList>
    </citation>
    <scope>NUCLEOTIDE SEQUENCE</scope>
    <source>
        <strain evidence="2">214.1.1</strain>
    </source>
</reference>
<keyword evidence="1" id="KW-0472">Membrane</keyword>
<feature type="transmembrane region" description="Helical" evidence="1">
    <location>
        <begin position="49"/>
        <end position="74"/>
    </location>
</feature>
<keyword evidence="1" id="KW-1133">Transmembrane helix</keyword>
<evidence type="ECO:0000313" key="3">
    <source>
        <dbReference type="Proteomes" id="UP001139179"/>
    </source>
</evidence>
<feature type="transmembrane region" description="Helical" evidence="1">
    <location>
        <begin position="125"/>
        <end position="156"/>
    </location>
</feature>
<sequence>MTTLIWILIIVLFLLSFIGLIFPLVPSVLVLWGGFLLYAFALDGEPLSLWFWIGAALLTIVMLVADLIAGQYFVKKYGGSKWGERMAAVGVIVGSFVYPPFGIILVPFALVFVTELLSSKDAKHAGLVAVASFLAFLSSTLAKFIIQLLLIIWFTLEVMF</sequence>
<evidence type="ECO:0000313" key="2">
    <source>
        <dbReference type="EMBL" id="MCM3714223.1"/>
    </source>
</evidence>
<dbReference type="Pfam" id="PF04306">
    <property type="entry name" value="DUF456"/>
    <property type="match status" value="1"/>
</dbReference>
<organism evidence="2 3">
    <name type="scientific">Halalkalibacter oceani</name>
    <dbReference type="NCBI Taxonomy" id="1653776"/>
    <lineage>
        <taxon>Bacteria</taxon>
        <taxon>Bacillati</taxon>
        <taxon>Bacillota</taxon>
        <taxon>Bacilli</taxon>
        <taxon>Bacillales</taxon>
        <taxon>Bacillaceae</taxon>
        <taxon>Halalkalibacter</taxon>
    </lineage>
</organism>